<keyword evidence="5 10" id="KW-0321">Glycogen metabolism</keyword>
<dbReference type="GO" id="GO:0003844">
    <property type="term" value="F:1,4-alpha-glucan branching enzyme activity"/>
    <property type="evidence" value="ECO:0007669"/>
    <property type="project" value="UniProtKB-UniRule"/>
</dbReference>
<dbReference type="InterPro" id="IPR013783">
    <property type="entry name" value="Ig-like_fold"/>
</dbReference>
<dbReference type="PANTHER" id="PTHR43651:SF3">
    <property type="entry name" value="1,4-ALPHA-GLUCAN-BRANCHING ENZYME"/>
    <property type="match status" value="1"/>
</dbReference>
<evidence type="ECO:0000256" key="11">
    <source>
        <dbReference type="PIRSR" id="PIRSR000463-1"/>
    </source>
</evidence>
<dbReference type="InterPro" id="IPR017853">
    <property type="entry name" value="GH"/>
</dbReference>
<dbReference type="InterPro" id="IPR044143">
    <property type="entry name" value="GlgB_N_E_set_prok"/>
</dbReference>
<dbReference type="InterPro" id="IPR004193">
    <property type="entry name" value="Glyco_hydro_13_N"/>
</dbReference>
<dbReference type="GO" id="GO:0004553">
    <property type="term" value="F:hydrolase activity, hydrolyzing O-glycosyl compounds"/>
    <property type="evidence" value="ECO:0007669"/>
    <property type="project" value="InterPro"/>
</dbReference>
<organism evidence="13 14">
    <name type="scientific">Desulforamulus ferrireducens</name>
    <dbReference type="NCBI Taxonomy" id="1833852"/>
    <lineage>
        <taxon>Bacteria</taxon>
        <taxon>Bacillati</taxon>
        <taxon>Bacillota</taxon>
        <taxon>Clostridia</taxon>
        <taxon>Eubacteriales</taxon>
        <taxon>Peptococcaceae</taxon>
        <taxon>Desulforamulus</taxon>
    </lineage>
</organism>
<keyword evidence="6 10" id="KW-0328">Glycosyltransferase</keyword>
<comment type="function">
    <text evidence="2 10">Catalyzes the formation of the alpha-1,6-glucosidic linkages in glycogen by scission of a 1,4-alpha-linked oligosaccharide from growing alpha-1,4-glucan chains and the subsequent attachment of the oligosaccharide to the alpha-1,6 position.</text>
</comment>
<dbReference type="InterPro" id="IPR014756">
    <property type="entry name" value="Ig_E-set"/>
</dbReference>
<dbReference type="EMBL" id="CP019698">
    <property type="protein sequence ID" value="AQS58879.1"/>
    <property type="molecule type" value="Genomic_DNA"/>
</dbReference>
<proteinExistence type="inferred from homology"/>
<dbReference type="GO" id="GO:0005829">
    <property type="term" value="C:cytosol"/>
    <property type="evidence" value="ECO:0007669"/>
    <property type="project" value="TreeGrafter"/>
</dbReference>
<dbReference type="Proteomes" id="UP000189464">
    <property type="component" value="Chromosome"/>
</dbReference>
<dbReference type="KEGG" id="dfg:B0537_07140"/>
<name>A0A1S6IVT9_9FIRM</name>
<comment type="catalytic activity">
    <reaction evidence="1 10">
        <text>Transfers a segment of a (1-&gt;4)-alpha-D-glucan chain to a primary hydroxy group in a similar glucan chain.</text>
        <dbReference type="EC" id="2.4.1.18"/>
    </reaction>
</comment>
<dbReference type="Gene3D" id="3.20.20.80">
    <property type="entry name" value="Glycosidases"/>
    <property type="match status" value="1"/>
</dbReference>
<keyword evidence="8 10" id="KW-0320">Glycogen biosynthesis</keyword>
<accession>A0A1S6IVT9</accession>
<gene>
    <name evidence="10" type="primary">glgB</name>
    <name evidence="13" type="ORF">B0537_07140</name>
</gene>
<evidence type="ECO:0000256" key="8">
    <source>
        <dbReference type="ARBA" id="ARBA00023056"/>
    </source>
</evidence>
<evidence type="ECO:0000256" key="10">
    <source>
        <dbReference type="HAMAP-Rule" id="MF_00685"/>
    </source>
</evidence>
<dbReference type="InterPro" id="IPR006407">
    <property type="entry name" value="GlgB"/>
</dbReference>
<dbReference type="PIRSF" id="PIRSF000463">
    <property type="entry name" value="GlgB"/>
    <property type="match status" value="1"/>
</dbReference>
<dbReference type="UniPathway" id="UPA00164"/>
<dbReference type="STRING" id="1833852.B0537_07140"/>
<dbReference type="InterPro" id="IPR013780">
    <property type="entry name" value="Glyco_hydro_b"/>
</dbReference>
<dbReference type="Pfam" id="PF02806">
    <property type="entry name" value="Alpha-amylase_C"/>
    <property type="match status" value="1"/>
</dbReference>
<dbReference type="FunFam" id="2.60.40.1180:FF:000002">
    <property type="entry name" value="1,4-alpha-glucan branching enzyme GlgB"/>
    <property type="match status" value="1"/>
</dbReference>
<dbReference type="InterPro" id="IPR037439">
    <property type="entry name" value="Branching_enzy"/>
</dbReference>
<dbReference type="FunFam" id="3.20.20.80:FF:000003">
    <property type="entry name" value="1,4-alpha-glucan branching enzyme GlgB"/>
    <property type="match status" value="1"/>
</dbReference>
<evidence type="ECO:0000256" key="3">
    <source>
        <dbReference type="ARBA" id="ARBA00004964"/>
    </source>
</evidence>
<dbReference type="OrthoDB" id="9800174at2"/>
<dbReference type="HAMAP" id="MF_00685">
    <property type="entry name" value="GlgB"/>
    <property type="match status" value="1"/>
</dbReference>
<comment type="pathway">
    <text evidence="3 10">Glycan biosynthesis; glycogen biosynthesis.</text>
</comment>
<dbReference type="SUPFAM" id="SSF51011">
    <property type="entry name" value="Glycosyl hydrolase domain"/>
    <property type="match status" value="1"/>
</dbReference>
<evidence type="ECO:0000259" key="12">
    <source>
        <dbReference type="SMART" id="SM00642"/>
    </source>
</evidence>
<dbReference type="CDD" id="cd11322">
    <property type="entry name" value="AmyAc_Glg_BE"/>
    <property type="match status" value="1"/>
</dbReference>
<dbReference type="PANTHER" id="PTHR43651">
    <property type="entry name" value="1,4-ALPHA-GLUCAN-BRANCHING ENZYME"/>
    <property type="match status" value="1"/>
</dbReference>
<comment type="similarity">
    <text evidence="4 10">Belongs to the glycosyl hydrolase 13 family. GlgB subfamily.</text>
</comment>
<evidence type="ECO:0000256" key="2">
    <source>
        <dbReference type="ARBA" id="ARBA00002953"/>
    </source>
</evidence>
<feature type="domain" description="Glycosyl hydrolase family 13 catalytic" evidence="12">
    <location>
        <begin position="151"/>
        <end position="510"/>
    </location>
</feature>
<dbReference type="InterPro" id="IPR006048">
    <property type="entry name" value="A-amylase/branching_C"/>
</dbReference>
<evidence type="ECO:0000256" key="1">
    <source>
        <dbReference type="ARBA" id="ARBA00000826"/>
    </source>
</evidence>
<dbReference type="CDD" id="cd02855">
    <property type="entry name" value="E_set_GBE_prok_N"/>
    <property type="match status" value="1"/>
</dbReference>
<dbReference type="NCBIfam" id="NF003811">
    <property type="entry name" value="PRK05402.1"/>
    <property type="match status" value="1"/>
</dbReference>
<dbReference type="SUPFAM" id="SSF81296">
    <property type="entry name" value="E set domains"/>
    <property type="match status" value="1"/>
</dbReference>
<dbReference type="FunFam" id="2.60.40.10:FF:000169">
    <property type="entry name" value="1,4-alpha-glucan branching enzyme GlgB"/>
    <property type="match status" value="1"/>
</dbReference>
<keyword evidence="14" id="KW-1185">Reference proteome</keyword>
<feature type="active site" description="Nucleophile" evidence="10 11">
    <location>
        <position position="307"/>
    </location>
</feature>
<reference evidence="13 14" key="1">
    <citation type="journal article" date="2016" name="Int. J. Syst. Evol. Microbiol.">
        <title>Desulfotomaculum ferrireducens sp. nov., a moderately thermophilic sulfate-reducing and dissimilatory Fe(III)-reducing bacterium isolated from compost.</title>
        <authorList>
            <person name="Yang G."/>
            <person name="Guo J."/>
            <person name="Zhuang L."/>
            <person name="Yuan Y."/>
            <person name="Zhou S."/>
        </authorList>
    </citation>
    <scope>NUCLEOTIDE SEQUENCE [LARGE SCALE GENOMIC DNA]</scope>
    <source>
        <strain evidence="13 14">GSS09</strain>
    </source>
</reference>
<sequence length="635" mass="74546">MFHQISQEDVYLFHEGRNYQSYRLLGAHLSQENGIAGVRFCVWAPEAREICVVGDFNRWQGAEHRMKKIPQSGLWVLFVPGLREWELYKYEIHTKSGEVLLKADPYAFYSELRPGTASRVYSLEGYPWQDHAYRENKQRHSHYKSPMLIYEVHLGSWCKKENGYLSYREIADQLVNYVVEMGYTHVELLPIMEHPFDGSWGYQITGYYAATSRYGTPKDLMYLVDCLHRHNIGVILDWVPAHFCRDEHGLGCFDGSTLYESANSLQSENEQWGTLNFDLSKPEVHSFLISNAIFWFKYFHVDGLRIDAVASMLYLDFGKQPGQWQPNQYGGNENLAAVDFMKKLNEAVFHYFPTALMIAEESTAWPMVTRPTYLGGLGYNYKWNMGWMNDLLRYMQMDPIHRKWHHNLLTFSFMYAFSENYVLPLSHDEVVHGKKSLLDKMPGDYWQKFANLRTLYGFMMAHPGKKLLFMGGEFGQFIEWNYQQSLDWQLLDYEMHHRLQDYVKALNHFYLSEKCLWELDHQEDGFQWIDPHDYNQSVITFMRKSQGNQDFIIFVGNFAPVVREGYRIGVPCLGEYFEVFNSDNRIFGGSGQANGLMVAQMKPWHNQPYSIELRLPPLAVLFIKAVNRQYNLTYL</sequence>
<dbReference type="GO" id="GO:0005978">
    <property type="term" value="P:glycogen biosynthetic process"/>
    <property type="evidence" value="ECO:0007669"/>
    <property type="project" value="UniProtKB-UniRule"/>
</dbReference>
<dbReference type="RefSeq" id="WP_077713905.1">
    <property type="nucleotide sequence ID" value="NZ_CP019698.1"/>
</dbReference>
<dbReference type="Gene3D" id="2.60.40.1180">
    <property type="entry name" value="Golgi alpha-mannosidase II"/>
    <property type="match status" value="1"/>
</dbReference>
<dbReference type="Pfam" id="PF00128">
    <property type="entry name" value="Alpha-amylase"/>
    <property type="match status" value="1"/>
</dbReference>
<dbReference type="EC" id="2.4.1.18" evidence="10"/>
<dbReference type="InterPro" id="IPR006047">
    <property type="entry name" value="GH13_cat_dom"/>
</dbReference>
<dbReference type="NCBIfam" id="NF008967">
    <property type="entry name" value="PRK12313.1"/>
    <property type="match status" value="1"/>
</dbReference>
<evidence type="ECO:0000256" key="6">
    <source>
        <dbReference type="ARBA" id="ARBA00022676"/>
    </source>
</evidence>
<evidence type="ECO:0000256" key="5">
    <source>
        <dbReference type="ARBA" id="ARBA00022600"/>
    </source>
</evidence>
<evidence type="ECO:0000256" key="4">
    <source>
        <dbReference type="ARBA" id="ARBA00009000"/>
    </source>
</evidence>
<feature type="active site" description="Proton donor" evidence="10 11">
    <location>
        <position position="360"/>
    </location>
</feature>
<evidence type="ECO:0000313" key="13">
    <source>
        <dbReference type="EMBL" id="AQS58879.1"/>
    </source>
</evidence>
<dbReference type="AlphaFoldDB" id="A0A1S6IVT9"/>
<keyword evidence="9 10" id="KW-0119">Carbohydrate metabolism</keyword>
<evidence type="ECO:0000256" key="9">
    <source>
        <dbReference type="ARBA" id="ARBA00023277"/>
    </source>
</evidence>
<evidence type="ECO:0000256" key="7">
    <source>
        <dbReference type="ARBA" id="ARBA00022679"/>
    </source>
</evidence>
<protein>
    <recommendedName>
        <fullName evidence="10">1,4-alpha-glucan branching enzyme GlgB</fullName>
        <ecNumber evidence="10">2.4.1.18</ecNumber>
    </recommendedName>
    <alternativeName>
        <fullName evidence="10">1,4-alpha-D-glucan:1,4-alpha-D-glucan 6-glucosyl-transferase</fullName>
    </alternativeName>
    <alternativeName>
        <fullName evidence="10">Alpha-(1-&gt;4)-glucan branching enzyme</fullName>
    </alternativeName>
    <alternativeName>
        <fullName evidence="10">Glycogen branching enzyme</fullName>
        <shortName evidence="10">BE</shortName>
    </alternativeName>
</protein>
<dbReference type="GO" id="GO:0043169">
    <property type="term" value="F:cation binding"/>
    <property type="evidence" value="ECO:0007669"/>
    <property type="project" value="InterPro"/>
</dbReference>
<dbReference type="Gene3D" id="2.60.40.10">
    <property type="entry name" value="Immunoglobulins"/>
    <property type="match status" value="1"/>
</dbReference>
<keyword evidence="7 10" id="KW-0808">Transferase</keyword>
<dbReference type="NCBIfam" id="TIGR01515">
    <property type="entry name" value="branching_enzym"/>
    <property type="match status" value="1"/>
</dbReference>
<dbReference type="Pfam" id="PF02922">
    <property type="entry name" value="CBM_48"/>
    <property type="match status" value="1"/>
</dbReference>
<comment type="subunit">
    <text evidence="10">Monomer.</text>
</comment>
<dbReference type="SUPFAM" id="SSF51445">
    <property type="entry name" value="(Trans)glycosidases"/>
    <property type="match status" value="1"/>
</dbReference>
<dbReference type="SMART" id="SM00642">
    <property type="entry name" value="Aamy"/>
    <property type="match status" value="1"/>
</dbReference>
<evidence type="ECO:0000313" key="14">
    <source>
        <dbReference type="Proteomes" id="UP000189464"/>
    </source>
</evidence>